<protein>
    <submittedName>
        <fullName evidence="2">Redoxin domain protein</fullName>
    </submittedName>
</protein>
<dbReference type="eggNOG" id="COG1225">
    <property type="taxonomic scope" value="Bacteria"/>
</dbReference>
<dbReference type="GO" id="GO:0016209">
    <property type="term" value="F:antioxidant activity"/>
    <property type="evidence" value="ECO:0007669"/>
    <property type="project" value="InterPro"/>
</dbReference>
<dbReference type="HOGENOM" id="CLU_1419202_0_0_0"/>
<dbReference type="InterPro" id="IPR036249">
    <property type="entry name" value="Thioredoxin-like_sf"/>
</dbReference>
<dbReference type="CDD" id="cd02969">
    <property type="entry name" value="PRX_like1"/>
    <property type="match status" value="1"/>
</dbReference>
<dbReference type="InterPro" id="IPR013766">
    <property type="entry name" value="Thioredoxin_domain"/>
</dbReference>
<dbReference type="PANTHER" id="PTHR43640">
    <property type="entry name" value="OS07G0260300 PROTEIN"/>
    <property type="match status" value="1"/>
</dbReference>
<dbReference type="EMBL" id="CP000473">
    <property type="protein sequence ID" value="ABJ83361.1"/>
    <property type="molecule type" value="Genomic_DNA"/>
</dbReference>
<name>Q025F8_SOLUE</name>
<dbReference type="AlphaFoldDB" id="Q025F8"/>
<organism evidence="2">
    <name type="scientific">Solibacter usitatus (strain Ellin6076)</name>
    <dbReference type="NCBI Taxonomy" id="234267"/>
    <lineage>
        <taxon>Bacteria</taxon>
        <taxon>Pseudomonadati</taxon>
        <taxon>Acidobacteriota</taxon>
        <taxon>Terriglobia</taxon>
        <taxon>Bryobacterales</taxon>
        <taxon>Solibacteraceae</taxon>
        <taxon>Candidatus Solibacter</taxon>
    </lineage>
</organism>
<dbReference type="Gene3D" id="3.40.30.10">
    <property type="entry name" value="Glutaredoxin"/>
    <property type="match status" value="1"/>
</dbReference>
<dbReference type="InterPro" id="IPR000866">
    <property type="entry name" value="AhpC/TSA"/>
</dbReference>
<dbReference type="InParanoid" id="Q025F8"/>
<dbReference type="OrthoDB" id="284329at2"/>
<dbReference type="SUPFAM" id="SSF52833">
    <property type="entry name" value="Thioredoxin-like"/>
    <property type="match status" value="1"/>
</dbReference>
<feature type="domain" description="Thioredoxin" evidence="1">
    <location>
        <begin position="9"/>
        <end position="162"/>
    </location>
</feature>
<dbReference type="PANTHER" id="PTHR43640:SF1">
    <property type="entry name" value="THIOREDOXIN-DEPENDENT PEROXIREDOXIN"/>
    <property type="match status" value="1"/>
</dbReference>
<dbReference type="InterPro" id="IPR047262">
    <property type="entry name" value="PRX-like1"/>
</dbReference>
<accession>Q025F8</accession>
<evidence type="ECO:0000259" key="1">
    <source>
        <dbReference type="PROSITE" id="PS51352"/>
    </source>
</evidence>
<sequence length="183" mass="20236" precursor="true">MLRNLLVAFFFVTSLPQFQLRDTQGGLHTPAEWAKQKAVVLFFITTDCPVGNSYVPEMNRLREAYGARGVGFYAVQADPTVANDVVARYARDYRYSFPLLLDPTQILVRHANAAITPQAAILAPDGKVVYLGPIDNRVEDFGKSRPQATEAYVRLVLDSMLSGKGVIFGTHKSIGCSITRVKQ</sequence>
<dbReference type="Pfam" id="PF00578">
    <property type="entry name" value="AhpC-TSA"/>
    <property type="match status" value="1"/>
</dbReference>
<evidence type="ECO:0000313" key="2">
    <source>
        <dbReference type="EMBL" id="ABJ83361.1"/>
    </source>
</evidence>
<proteinExistence type="predicted"/>
<dbReference type="KEGG" id="sus:Acid_2372"/>
<reference evidence="2" key="1">
    <citation type="submission" date="2006-10" db="EMBL/GenBank/DDBJ databases">
        <title>Complete sequence of Solibacter usitatus Ellin6076.</title>
        <authorList>
            <consortium name="US DOE Joint Genome Institute"/>
            <person name="Copeland A."/>
            <person name="Lucas S."/>
            <person name="Lapidus A."/>
            <person name="Barry K."/>
            <person name="Detter J.C."/>
            <person name="Glavina del Rio T."/>
            <person name="Hammon N."/>
            <person name="Israni S."/>
            <person name="Dalin E."/>
            <person name="Tice H."/>
            <person name="Pitluck S."/>
            <person name="Thompson L.S."/>
            <person name="Brettin T."/>
            <person name="Bruce D."/>
            <person name="Han C."/>
            <person name="Tapia R."/>
            <person name="Gilna P."/>
            <person name="Schmutz J."/>
            <person name="Larimer F."/>
            <person name="Land M."/>
            <person name="Hauser L."/>
            <person name="Kyrpides N."/>
            <person name="Mikhailova N."/>
            <person name="Janssen P.H."/>
            <person name="Kuske C.R."/>
            <person name="Richardson P."/>
        </authorList>
    </citation>
    <scope>NUCLEOTIDE SEQUENCE</scope>
    <source>
        <strain evidence="2">Ellin6076</strain>
    </source>
</reference>
<dbReference type="STRING" id="234267.Acid_2372"/>
<dbReference type="GO" id="GO:0016491">
    <property type="term" value="F:oxidoreductase activity"/>
    <property type="evidence" value="ECO:0007669"/>
    <property type="project" value="InterPro"/>
</dbReference>
<dbReference type="PROSITE" id="PS51352">
    <property type="entry name" value="THIOREDOXIN_2"/>
    <property type="match status" value="1"/>
</dbReference>
<gene>
    <name evidence="2" type="ordered locus">Acid_2372</name>
</gene>